<keyword evidence="1" id="KW-1185">Reference proteome</keyword>
<evidence type="ECO:0000313" key="1">
    <source>
        <dbReference type="Proteomes" id="UP000095287"/>
    </source>
</evidence>
<organism evidence="1 2">
    <name type="scientific">Steinernema glaseri</name>
    <dbReference type="NCBI Taxonomy" id="37863"/>
    <lineage>
        <taxon>Eukaryota</taxon>
        <taxon>Metazoa</taxon>
        <taxon>Ecdysozoa</taxon>
        <taxon>Nematoda</taxon>
        <taxon>Chromadorea</taxon>
        <taxon>Rhabditida</taxon>
        <taxon>Tylenchina</taxon>
        <taxon>Panagrolaimomorpha</taxon>
        <taxon>Strongyloidoidea</taxon>
        <taxon>Steinernematidae</taxon>
        <taxon>Steinernema</taxon>
    </lineage>
</organism>
<proteinExistence type="predicted"/>
<accession>A0A1I8A6R9</accession>
<sequence length="273" mass="30973">MQNVSRNFIDLCFIQSPSILASASRLSGTWAQRADHFIRNHSTIHIFIQILPEADKLVMTSNSPHFENRPFLIGSLQISGQQKLSTQHQDDRVFPLTKVCQFAGNLSDSITGESTLILMDISAKDEDALFSLLKAIDKSFTNVVLLNLYGLQKPTKLINTLCLFAYINKLFIRQHDLEEGTRFVKKIALGVEAGCLRMYVEEGKVIDVSSDLMSHWKKSSKKWKTVFIAERWLISRSNNVFLNTAQVEVKKYGSITMEIGKDPYCPYICLKFG</sequence>
<evidence type="ECO:0000313" key="2">
    <source>
        <dbReference type="WBParaSite" id="L893_g33419.t1"/>
    </source>
</evidence>
<dbReference type="AlphaFoldDB" id="A0A1I8A6R9"/>
<dbReference type="Proteomes" id="UP000095287">
    <property type="component" value="Unplaced"/>
</dbReference>
<reference evidence="2" key="1">
    <citation type="submission" date="2016-11" db="UniProtKB">
        <authorList>
            <consortium name="WormBaseParasite"/>
        </authorList>
    </citation>
    <scope>IDENTIFICATION</scope>
</reference>
<dbReference type="WBParaSite" id="L893_g33419.t1">
    <property type="protein sequence ID" value="L893_g33419.t1"/>
    <property type="gene ID" value="L893_g33419"/>
</dbReference>
<protein>
    <submittedName>
        <fullName evidence="2">FBA_2 domain-containing protein</fullName>
    </submittedName>
</protein>
<name>A0A1I8A6R9_9BILA</name>